<name>A0ABR6CEJ3_9HYPH</name>
<dbReference type="EMBL" id="JACJHZ010000029">
    <property type="protein sequence ID" value="MBA9023053.1"/>
    <property type="molecule type" value="Genomic_DNA"/>
</dbReference>
<accession>A0ABR6CEJ3</accession>
<protein>
    <submittedName>
        <fullName evidence="1">Uncharacterized protein</fullName>
    </submittedName>
</protein>
<proteinExistence type="predicted"/>
<organism evidence="1 2">
    <name type="scientific">Aminobacter ciceronei</name>
    <dbReference type="NCBI Taxonomy" id="150723"/>
    <lineage>
        <taxon>Bacteria</taxon>
        <taxon>Pseudomonadati</taxon>
        <taxon>Pseudomonadota</taxon>
        <taxon>Alphaproteobacteria</taxon>
        <taxon>Hyphomicrobiales</taxon>
        <taxon>Phyllobacteriaceae</taxon>
        <taxon>Aminobacter</taxon>
    </lineage>
</organism>
<dbReference type="RefSeq" id="WP_182575551.1">
    <property type="nucleotide sequence ID" value="NZ_JACJHY010000029.1"/>
</dbReference>
<evidence type="ECO:0000313" key="2">
    <source>
        <dbReference type="Proteomes" id="UP000587524"/>
    </source>
</evidence>
<comment type="caution">
    <text evidence="1">The sequence shown here is derived from an EMBL/GenBank/DDBJ whole genome shotgun (WGS) entry which is preliminary data.</text>
</comment>
<evidence type="ECO:0000313" key="1">
    <source>
        <dbReference type="EMBL" id="MBA9023053.1"/>
    </source>
</evidence>
<sequence>MAVGIGTAAAAQHLGHYVARAEINQRSILAEMLAQPICSGEAANVAGEQTAISLD</sequence>
<gene>
    <name evidence="1" type="ORF">HNQ97_005074</name>
</gene>
<keyword evidence="2" id="KW-1185">Reference proteome</keyword>
<reference evidence="1 2" key="1">
    <citation type="submission" date="2020-08" db="EMBL/GenBank/DDBJ databases">
        <title>Genomic Encyclopedia of Type Strains, Phase IV (KMG-IV): sequencing the most valuable type-strain genomes for metagenomic binning, comparative biology and taxonomic classification.</title>
        <authorList>
            <person name="Goeker M."/>
        </authorList>
    </citation>
    <scope>NUCLEOTIDE SEQUENCE [LARGE SCALE GENOMIC DNA]</scope>
    <source>
        <strain evidence="1 2">DSM 17455</strain>
    </source>
</reference>
<dbReference type="Proteomes" id="UP000587524">
    <property type="component" value="Unassembled WGS sequence"/>
</dbReference>